<reference evidence="1 2" key="1">
    <citation type="submission" date="2018-09" db="EMBL/GenBank/DDBJ databases">
        <title>YIM PH21274 draft genome.</title>
        <authorList>
            <person name="Miao C."/>
        </authorList>
    </citation>
    <scope>NUCLEOTIDE SEQUENCE [LARGE SCALE GENOMIC DNA]</scope>
    <source>
        <strain evidence="1 2">YIM PH 21724</strain>
    </source>
</reference>
<name>A0A3A4KH28_9NOCA</name>
<dbReference type="EMBL" id="QZFU01000019">
    <property type="protein sequence ID" value="RJO75298.1"/>
    <property type="molecule type" value="Genomic_DNA"/>
</dbReference>
<evidence type="ECO:0000313" key="1">
    <source>
        <dbReference type="EMBL" id="RJO75298.1"/>
    </source>
</evidence>
<keyword evidence="2" id="KW-1185">Reference proteome</keyword>
<dbReference type="SUPFAM" id="SSF51445">
    <property type="entry name" value="(Trans)glycosidases"/>
    <property type="match status" value="1"/>
</dbReference>
<accession>A0A3A4KH28</accession>
<dbReference type="AlphaFoldDB" id="A0A3A4KH28"/>
<gene>
    <name evidence="1" type="ORF">D5S18_15445</name>
</gene>
<dbReference type="Proteomes" id="UP000266677">
    <property type="component" value="Unassembled WGS sequence"/>
</dbReference>
<proteinExistence type="predicted"/>
<protein>
    <recommendedName>
        <fullName evidence="3">GH18 domain-containing protein</fullName>
    </recommendedName>
</protein>
<dbReference type="Gene3D" id="3.20.20.80">
    <property type="entry name" value="Glycosidases"/>
    <property type="match status" value="1"/>
</dbReference>
<comment type="caution">
    <text evidence="1">The sequence shown here is derived from an EMBL/GenBank/DDBJ whole genome shotgun (WGS) entry which is preliminary data.</text>
</comment>
<sequence length="320" mass="34019">MLVVVSVIVGSGVALAIEGVGEPGEGVRSRGRDAVWLGHAWVDGRKGDGDIAGLVGVLRGTGIRDLFVHTGPLADDGGLDPGLAPKARWFVEAAHRELPGVRVQAWLGNLVAPEYDGLRLVDRGTRDRVTASAGAVLGIGFDGVHFDMEPVRSGEGGFLELLDQVRAVTQARGAVLSVSAPQIDPLPGLHAVGIAVADHGKWWAQGYFAQVARRVDQVAVMSYDTSMPWKALFGGYVTQQTTLALEVTPAEVDLLMGLPAFRADNIAHHGAAETVPAAVRGVRLGLGRHDPNRANFGVALYVDFAATPEDWATYRRDWCQ</sequence>
<dbReference type="OrthoDB" id="3681635at2"/>
<evidence type="ECO:0008006" key="3">
    <source>
        <dbReference type="Google" id="ProtNLM"/>
    </source>
</evidence>
<organism evidence="1 2">
    <name type="scientific">Nocardia panacis</name>
    <dbReference type="NCBI Taxonomy" id="2340916"/>
    <lineage>
        <taxon>Bacteria</taxon>
        <taxon>Bacillati</taxon>
        <taxon>Actinomycetota</taxon>
        <taxon>Actinomycetes</taxon>
        <taxon>Mycobacteriales</taxon>
        <taxon>Nocardiaceae</taxon>
        <taxon>Nocardia</taxon>
    </lineage>
</organism>
<dbReference type="InterPro" id="IPR017853">
    <property type="entry name" value="GH"/>
</dbReference>
<evidence type="ECO:0000313" key="2">
    <source>
        <dbReference type="Proteomes" id="UP000266677"/>
    </source>
</evidence>